<name>A0A1H4P1P7_9MICC</name>
<evidence type="ECO:0000313" key="1">
    <source>
        <dbReference type="EMBL" id="SEC01254.1"/>
    </source>
</evidence>
<gene>
    <name evidence="1" type="ORF">SAMN04489745_1842</name>
</gene>
<reference evidence="1 2" key="1">
    <citation type="submission" date="2016-10" db="EMBL/GenBank/DDBJ databases">
        <authorList>
            <person name="de Groot N.N."/>
        </authorList>
    </citation>
    <scope>NUCLEOTIDE SEQUENCE [LARGE SCALE GENOMIC DNA]</scope>
    <source>
        <strain evidence="1 2">DSM 10495</strain>
    </source>
</reference>
<dbReference type="Proteomes" id="UP000182652">
    <property type="component" value="Unassembled WGS sequence"/>
</dbReference>
<accession>A0A1H4P1P7</accession>
<dbReference type="AlphaFoldDB" id="A0A1H4P1P7"/>
<dbReference type="EMBL" id="FNSN01000003">
    <property type="protein sequence ID" value="SEC01254.1"/>
    <property type="molecule type" value="Genomic_DNA"/>
</dbReference>
<sequence>MTVVFSRDPWMPTAIREGGDLRLRIVGGADANHDPREFTIPLTEAQLEVIEHDLERHLLLWSAFLPLCYDAGIKGALNTRAATALLDPILFGKPHEIDALFRRIPWDKRQLVAQGADVPLLEHGRVTDAVQTATQYSDWNRMWEYDADQRRAERGVTLGPLDAALLRYTGRYAQGGKTPARHSSAVAPELLPQVLEVIAVAERATAGLPMSPGWEAGEQGERRRREWNRIKESARAAVRAAYPELVDDAVETVSFLVCSEAHDFTNALAQADGDV</sequence>
<dbReference type="InterPro" id="IPR045937">
    <property type="entry name" value="DUF6357"/>
</dbReference>
<organism evidence="1 2">
    <name type="scientific">Arthrobacter woluwensis</name>
    <dbReference type="NCBI Taxonomy" id="156980"/>
    <lineage>
        <taxon>Bacteria</taxon>
        <taxon>Bacillati</taxon>
        <taxon>Actinomycetota</taxon>
        <taxon>Actinomycetes</taxon>
        <taxon>Micrococcales</taxon>
        <taxon>Micrococcaceae</taxon>
        <taxon>Arthrobacter</taxon>
    </lineage>
</organism>
<evidence type="ECO:0000313" key="2">
    <source>
        <dbReference type="Proteomes" id="UP000182652"/>
    </source>
</evidence>
<dbReference type="RefSeq" id="WP_066210477.1">
    <property type="nucleotide sequence ID" value="NZ_FNSN01000003.1"/>
</dbReference>
<dbReference type="Pfam" id="PF19884">
    <property type="entry name" value="DUF6357"/>
    <property type="match status" value="1"/>
</dbReference>
<protein>
    <submittedName>
        <fullName evidence="1">Uncharacterized protein</fullName>
    </submittedName>
</protein>
<keyword evidence="2" id="KW-1185">Reference proteome</keyword>
<proteinExistence type="predicted"/>